<dbReference type="Proteomes" id="UP000749559">
    <property type="component" value="Unassembled WGS sequence"/>
</dbReference>
<dbReference type="PANTHER" id="PTHR13056:SF0">
    <property type="entry name" value="VACUOLAR FUSION PROTEIN CCZ1 HOMOLOG-RELATED"/>
    <property type="match status" value="1"/>
</dbReference>
<dbReference type="EMBL" id="CAIIXF020000009">
    <property type="protein sequence ID" value="CAH1794456.1"/>
    <property type="molecule type" value="Genomic_DNA"/>
</dbReference>
<comment type="caution">
    <text evidence="2">The sequence shown here is derived from an EMBL/GenBank/DDBJ whole genome shotgun (WGS) entry which is preliminary data.</text>
</comment>
<dbReference type="Pfam" id="PF19032">
    <property type="entry name" value="Intu_longin_2"/>
    <property type="match status" value="1"/>
</dbReference>
<evidence type="ECO:0000256" key="1">
    <source>
        <dbReference type="ARBA" id="ARBA00005352"/>
    </source>
</evidence>
<proteinExistence type="inferred from homology"/>
<evidence type="ECO:0000313" key="2">
    <source>
        <dbReference type="EMBL" id="CAH1794456.1"/>
    </source>
</evidence>
<protein>
    <submittedName>
        <fullName evidence="2">Uncharacterized protein</fullName>
    </submittedName>
</protein>
<name>A0A8J1U8K0_OWEFU</name>
<dbReference type="Pfam" id="PF19031">
    <property type="entry name" value="Intu_longin_1"/>
    <property type="match status" value="1"/>
</dbReference>
<dbReference type="OrthoDB" id="240546at2759"/>
<comment type="similarity">
    <text evidence="1">Belongs to the CCZ1 family.</text>
</comment>
<keyword evidence="3" id="KW-1185">Reference proteome</keyword>
<organism evidence="2 3">
    <name type="scientific">Owenia fusiformis</name>
    <name type="common">Polychaete worm</name>
    <dbReference type="NCBI Taxonomy" id="6347"/>
    <lineage>
        <taxon>Eukaryota</taxon>
        <taxon>Metazoa</taxon>
        <taxon>Spiralia</taxon>
        <taxon>Lophotrochozoa</taxon>
        <taxon>Annelida</taxon>
        <taxon>Polychaeta</taxon>
        <taxon>Sedentaria</taxon>
        <taxon>Canalipalpata</taxon>
        <taxon>Sabellida</taxon>
        <taxon>Oweniida</taxon>
        <taxon>Oweniidae</taxon>
        <taxon>Owenia</taxon>
    </lineage>
</organism>
<dbReference type="PANTHER" id="PTHR13056">
    <property type="entry name" value="VACUOLAR FUSION PROTEIN CCZ1 HOMOLOG-RELATED"/>
    <property type="match status" value="1"/>
</dbReference>
<dbReference type="InterPro" id="IPR043988">
    <property type="entry name" value="CCZ1/INTU_longin_2"/>
</dbReference>
<dbReference type="InterPro" id="IPR043989">
    <property type="entry name" value="CCZ1/INTU/HSP4_longin_3"/>
</dbReference>
<dbReference type="InterPro" id="IPR013176">
    <property type="entry name" value="Ccz1"/>
</dbReference>
<dbReference type="Pfam" id="PF19033">
    <property type="entry name" value="Intu_longin_3"/>
    <property type="match status" value="1"/>
</dbReference>
<reference evidence="2" key="1">
    <citation type="submission" date="2022-03" db="EMBL/GenBank/DDBJ databases">
        <authorList>
            <person name="Martin C."/>
        </authorList>
    </citation>
    <scope>NUCLEOTIDE SEQUENCE</scope>
</reference>
<accession>A0A8J1U8K0</accession>
<dbReference type="InterPro" id="IPR043987">
    <property type="entry name" value="CCZ1/INTU/HSP4_longin_1"/>
</dbReference>
<dbReference type="GO" id="GO:0035658">
    <property type="term" value="C:Mon1-Ccz1 complex"/>
    <property type="evidence" value="ECO:0007669"/>
    <property type="project" value="InterPro"/>
</dbReference>
<evidence type="ECO:0000313" key="3">
    <source>
        <dbReference type="Proteomes" id="UP000749559"/>
    </source>
</evidence>
<sequence>MTSTKSPVSLANFFIFNPTLGPREGEEHKKILLYYPTDVDIDTKIKNIGLCEAIVNFTSTFTDAPCEVMHTQKRRQVFYQAEKNFWIVMTVTIPISHKTKDGVPYIEYHEDDVQDSVFQAVLKQAYKMFRFFMGPFSDIMDRGNVQSLIQRLEHFYYRYLPTLKLDNSDILDVFNGIHFLPLDKHTYLRIQSFTNLLEATFSQIKYTAFLYNDQLVWSGLEQDDMRTMYKYLTTSLFPPFLEQELQGSPVANNDRRGSSVATLHYGRYINGPPNMSDSSNLGKVPRVYINTESTCEECHLVVYRALSATVCLLVDASYPLQFDFYRSIDGLVGPKLSVLASDISEQYVKRSTPSTGEVQFKYIYFNHMNLAQKTTVHTDSKKSSNVNIPADILRLLSDINSDLSRNVDEGETIVKSITDCWVVGKKSDQREFYVVINQKNANLIEINEEVKRLCATNFNNIFFLD</sequence>
<dbReference type="AlphaFoldDB" id="A0A8J1U8K0"/>
<gene>
    <name evidence="2" type="ORF">OFUS_LOCUS19144</name>
</gene>
<dbReference type="GO" id="GO:0016192">
    <property type="term" value="P:vesicle-mediated transport"/>
    <property type="evidence" value="ECO:0007669"/>
    <property type="project" value="InterPro"/>
</dbReference>